<feature type="transmembrane region" description="Helical" evidence="7">
    <location>
        <begin position="174"/>
        <end position="196"/>
    </location>
</feature>
<dbReference type="PROSITE" id="PS50928">
    <property type="entry name" value="ABC_TM1"/>
    <property type="match status" value="1"/>
</dbReference>
<proteinExistence type="inferred from homology"/>
<dbReference type="InterPro" id="IPR035906">
    <property type="entry name" value="MetI-like_sf"/>
</dbReference>
<evidence type="ECO:0000256" key="4">
    <source>
        <dbReference type="ARBA" id="ARBA00022692"/>
    </source>
</evidence>
<dbReference type="SUPFAM" id="SSF161098">
    <property type="entry name" value="MetI-like"/>
    <property type="match status" value="1"/>
</dbReference>
<keyword evidence="6 7" id="KW-0472">Membrane</keyword>
<evidence type="ECO:0000256" key="2">
    <source>
        <dbReference type="ARBA" id="ARBA00022448"/>
    </source>
</evidence>
<dbReference type="AlphaFoldDB" id="A0A6L5YLQ1"/>
<dbReference type="InterPro" id="IPR051393">
    <property type="entry name" value="ABC_transporter_permease"/>
</dbReference>
<dbReference type="GO" id="GO:0055085">
    <property type="term" value="P:transmembrane transport"/>
    <property type="evidence" value="ECO:0007669"/>
    <property type="project" value="InterPro"/>
</dbReference>
<dbReference type="Proteomes" id="UP000476055">
    <property type="component" value="Unassembled WGS sequence"/>
</dbReference>
<keyword evidence="5 7" id="KW-1133">Transmembrane helix</keyword>
<evidence type="ECO:0000313" key="10">
    <source>
        <dbReference type="Proteomes" id="UP000476055"/>
    </source>
</evidence>
<feature type="transmembrane region" description="Helical" evidence="7">
    <location>
        <begin position="34"/>
        <end position="61"/>
    </location>
</feature>
<accession>A0A6L5YLQ1</accession>
<evidence type="ECO:0000256" key="3">
    <source>
        <dbReference type="ARBA" id="ARBA00022475"/>
    </source>
</evidence>
<comment type="similarity">
    <text evidence="7">Belongs to the binding-protein-dependent transport system permease family.</text>
</comment>
<name>A0A6L5YLQ1_9FIRM</name>
<protein>
    <submittedName>
        <fullName evidence="9">Sugar ABC transporter permease</fullName>
    </submittedName>
</protein>
<sequence length="313" mass="36609">MKGIVLWHRKLPFIILNKWEATLKIIIRRNWNQILPWLMLIVSLTGFCLFYLAPFIVSFFYSVVDNPIHGAFCGLQNYKELFRNQYFLKGLKNTVVFMAISIPLNMVLSLGVALVIHKMKRYPKFFSLIFLIPLAIPSATSAFFWESFWGVHGTFNKFLSVFGIRGIDWLDSKYSMMAMVVIFIWKNIGYNMALYLSGLSSIPEQYYEYADVEGAGFVWKFKHITWVYLIPTSFLVLIMTFVNSFKVFKEIYIITGEYPPDGLYVLQHYMNNMFLSLNYSKLASAIYILTIVIVLFVACLFRTERKLSKDLHY</sequence>
<dbReference type="PANTHER" id="PTHR30193:SF37">
    <property type="entry name" value="INNER MEMBRANE ABC TRANSPORTER PERMEASE PROTEIN YCJO"/>
    <property type="match status" value="1"/>
</dbReference>
<dbReference type="GO" id="GO:0005886">
    <property type="term" value="C:plasma membrane"/>
    <property type="evidence" value="ECO:0007669"/>
    <property type="project" value="UniProtKB-SubCell"/>
</dbReference>
<comment type="caution">
    <text evidence="9">The sequence shown here is derived from an EMBL/GenBank/DDBJ whole genome shotgun (WGS) entry which is preliminary data.</text>
</comment>
<dbReference type="Gene3D" id="1.10.3720.10">
    <property type="entry name" value="MetI-like"/>
    <property type="match status" value="1"/>
</dbReference>
<dbReference type="EMBL" id="VUMU01000022">
    <property type="protein sequence ID" value="MST59201.1"/>
    <property type="molecule type" value="Genomic_DNA"/>
</dbReference>
<dbReference type="Pfam" id="PF00528">
    <property type="entry name" value="BPD_transp_1"/>
    <property type="match status" value="1"/>
</dbReference>
<feature type="domain" description="ABC transmembrane type-1" evidence="8">
    <location>
        <begin position="91"/>
        <end position="301"/>
    </location>
</feature>
<reference evidence="9 10" key="1">
    <citation type="submission" date="2019-08" db="EMBL/GenBank/DDBJ databases">
        <title>In-depth cultivation of the pig gut microbiome towards novel bacterial diversity and tailored functional studies.</title>
        <authorList>
            <person name="Wylensek D."/>
            <person name="Hitch T.C.A."/>
            <person name="Clavel T."/>
        </authorList>
    </citation>
    <scope>NUCLEOTIDE SEQUENCE [LARGE SCALE GENOMIC DNA]</scope>
    <source>
        <strain evidence="9 10">WCA3-601-WT-6H</strain>
    </source>
</reference>
<dbReference type="PANTHER" id="PTHR30193">
    <property type="entry name" value="ABC TRANSPORTER PERMEASE PROTEIN"/>
    <property type="match status" value="1"/>
</dbReference>
<organism evidence="9 10">
    <name type="scientific">Waltera intestinalis</name>
    <dbReference type="NCBI Taxonomy" id="2606635"/>
    <lineage>
        <taxon>Bacteria</taxon>
        <taxon>Bacillati</taxon>
        <taxon>Bacillota</taxon>
        <taxon>Clostridia</taxon>
        <taxon>Lachnospirales</taxon>
        <taxon>Lachnospiraceae</taxon>
        <taxon>Waltera</taxon>
    </lineage>
</organism>
<keyword evidence="2 7" id="KW-0813">Transport</keyword>
<feature type="transmembrane region" description="Helical" evidence="7">
    <location>
        <begin position="95"/>
        <end position="116"/>
    </location>
</feature>
<evidence type="ECO:0000256" key="5">
    <source>
        <dbReference type="ARBA" id="ARBA00022989"/>
    </source>
</evidence>
<evidence type="ECO:0000259" key="8">
    <source>
        <dbReference type="PROSITE" id="PS50928"/>
    </source>
</evidence>
<keyword evidence="3" id="KW-1003">Cell membrane</keyword>
<keyword evidence="4 7" id="KW-0812">Transmembrane</keyword>
<dbReference type="InterPro" id="IPR000515">
    <property type="entry name" value="MetI-like"/>
</dbReference>
<feature type="transmembrane region" description="Helical" evidence="7">
    <location>
        <begin position="125"/>
        <end position="145"/>
    </location>
</feature>
<feature type="transmembrane region" description="Helical" evidence="7">
    <location>
        <begin position="282"/>
        <end position="301"/>
    </location>
</feature>
<dbReference type="CDD" id="cd06261">
    <property type="entry name" value="TM_PBP2"/>
    <property type="match status" value="1"/>
</dbReference>
<keyword evidence="10" id="KW-1185">Reference proteome</keyword>
<gene>
    <name evidence="9" type="ORF">FYJ59_13320</name>
</gene>
<feature type="transmembrane region" description="Helical" evidence="7">
    <location>
        <begin position="226"/>
        <end position="245"/>
    </location>
</feature>
<evidence type="ECO:0000256" key="7">
    <source>
        <dbReference type="RuleBase" id="RU363032"/>
    </source>
</evidence>
<comment type="subcellular location">
    <subcellularLocation>
        <location evidence="1 7">Cell membrane</location>
        <topology evidence="1 7">Multi-pass membrane protein</topology>
    </subcellularLocation>
</comment>
<evidence type="ECO:0000313" key="9">
    <source>
        <dbReference type="EMBL" id="MST59201.1"/>
    </source>
</evidence>
<evidence type="ECO:0000256" key="1">
    <source>
        <dbReference type="ARBA" id="ARBA00004651"/>
    </source>
</evidence>
<evidence type="ECO:0000256" key="6">
    <source>
        <dbReference type="ARBA" id="ARBA00023136"/>
    </source>
</evidence>